<name>A0A1G7N1G3_9GAMM</name>
<dbReference type="EMBL" id="FNCI01000001">
    <property type="protein sequence ID" value="SDF67189.1"/>
    <property type="molecule type" value="Genomic_DNA"/>
</dbReference>
<accession>A0A1G7N1G3</accession>
<sequence length="29" mass="3240">MRLYEELNSQYGDRASPLEIVVLSLATNG</sequence>
<keyword evidence="2" id="KW-1185">Reference proteome</keyword>
<protein>
    <submittedName>
        <fullName evidence="1">Uncharacterized protein</fullName>
    </submittedName>
</protein>
<dbReference type="STRING" id="284577.SAMN05216571_101148"/>
<organism evidence="1 2">
    <name type="scientific">Onishia taeanensis</name>
    <dbReference type="NCBI Taxonomy" id="284577"/>
    <lineage>
        <taxon>Bacteria</taxon>
        <taxon>Pseudomonadati</taxon>
        <taxon>Pseudomonadota</taxon>
        <taxon>Gammaproteobacteria</taxon>
        <taxon>Oceanospirillales</taxon>
        <taxon>Halomonadaceae</taxon>
        <taxon>Onishia</taxon>
    </lineage>
</organism>
<dbReference type="AlphaFoldDB" id="A0A1G7N1G3"/>
<evidence type="ECO:0000313" key="2">
    <source>
        <dbReference type="Proteomes" id="UP000198641"/>
    </source>
</evidence>
<reference evidence="1 2" key="1">
    <citation type="submission" date="2016-10" db="EMBL/GenBank/DDBJ databases">
        <authorList>
            <person name="de Groot N.N."/>
        </authorList>
    </citation>
    <scope>NUCLEOTIDE SEQUENCE [LARGE SCALE GENOMIC DNA]</scope>
    <source>
        <strain evidence="1 2">BH539</strain>
    </source>
</reference>
<evidence type="ECO:0000313" key="1">
    <source>
        <dbReference type="EMBL" id="SDF67189.1"/>
    </source>
</evidence>
<gene>
    <name evidence="1" type="ORF">SAMN05216571_101148</name>
</gene>
<dbReference type="Proteomes" id="UP000198641">
    <property type="component" value="Unassembled WGS sequence"/>
</dbReference>
<proteinExistence type="predicted"/>